<dbReference type="InterPro" id="IPR013519">
    <property type="entry name" value="Int_alpha_beta-p"/>
</dbReference>
<dbReference type="PANTHER" id="PTHR34677">
    <property type="match status" value="1"/>
</dbReference>
<keyword evidence="2" id="KW-0677">Repeat</keyword>
<organism evidence="7 8">
    <name type="scientific">Fimbriiglobus ruber</name>
    <dbReference type="NCBI Taxonomy" id="1908690"/>
    <lineage>
        <taxon>Bacteria</taxon>
        <taxon>Pseudomonadati</taxon>
        <taxon>Planctomycetota</taxon>
        <taxon>Planctomycetia</taxon>
        <taxon>Gemmatales</taxon>
        <taxon>Gemmataceae</taxon>
        <taxon>Fimbriiglobus</taxon>
    </lineage>
</organism>
<feature type="domain" description="Bacterial Ig-like" evidence="6">
    <location>
        <begin position="349"/>
        <end position="441"/>
    </location>
</feature>
<dbReference type="InterPro" id="IPR044048">
    <property type="entry name" value="Big_12"/>
</dbReference>
<dbReference type="SMART" id="SM00191">
    <property type="entry name" value="Int_alpha"/>
    <property type="match status" value="4"/>
</dbReference>
<evidence type="ECO:0000259" key="6">
    <source>
        <dbReference type="Pfam" id="PF19078"/>
    </source>
</evidence>
<dbReference type="OrthoDB" id="237105at2"/>
<comment type="caution">
    <text evidence="7">The sequence shown here is derived from an EMBL/GenBank/DDBJ whole genome shotgun (WGS) entry which is preliminary data.</text>
</comment>
<dbReference type="InterPro" id="IPR013517">
    <property type="entry name" value="FG-GAP"/>
</dbReference>
<feature type="compositionally biased region" description="Low complexity" evidence="4">
    <location>
        <begin position="809"/>
        <end position="829"/>
    </location>
</feature>
<feature type="region of interest" description="Disordered" evidence="4">
    <location>
        <begin position="1235"/>
        <end position="1265"/>
    </location>
</feature>
<dbReference type="Pfam" id="PF13517">
    <property type="entry name" value="FG-GAP_3"/>
    <property type="match status" value="1"/>
</dbReference>
<dbReference type="NCBIfam" id="NF033510">
    <property type="entry name" value="Ca_tandemer"/>
    <property type="match status" value="2"/>
</dbReference>
<dbReference type="InterPro" id="IPR013783">
    <property type="entry name" value="Ig-like_fold"/>
</dbReference>
<feature type="domain" description="Bacterial Ig-like" evidence="5">
    <location>
        <begin position="639"/>
        <end position="704"/>
    </location>
</feature>
<dbReference type="Gene3D" id="2.130.10.130">
    <property type="entry name" value="Integrin alpha, N-terminal"/>
    <property type="match status" value="2"/>
</dbReference>
<feature type="domain" description="Bacterial Ig-like" evidence="5">
    <location>
        <begin position="457"/>
        <end position="531"/>
    </location>
</feature>
<dbReference type="SUPFAM" id="SSF69318">
    <property type="entry name" value="Integrin alpha N-terminal domain"/>
    <property type="match status" value="1"/>
</dbReference>
<reference evidence="8" key="1">
    <citation type="submission" date="2017-06" db="EMBL/GenBank/DDBJ databases">
        <title>Genome analysis of Fimbriiglobus ruber SP5, the first member of the order Planctomycetales with confirmed chitinolytic capability.</title>
        <authorList>
            <person name="Ravin N.V."/>
            <person name="Rakitin A.L."/>
            <person name="Ivanova A.A."/>
            <person name="Beletsky A.V."/>
            <person name="Kulichevskaya I.S."/>
            <person name="Mardanov A.V."/>
            <person name="Dedysh S.N."/>
        </authorList>
    </citation>
    <scope>NUCLEOTIDE SEQUENCE [LARGE SCALE GENOMIC DNA]</scope>
    <source>
        <strain evidence="8">SP5</strain>
    </source>
</reference>
<feature type="domain" description="Bacterial Ig-like" evidence="6">
    <location>
        <begin position="811"/>
        <end position="903"/>
    </location>
</feature>
<evidence type="ECO:0000313" key="7">
    <source>
        <dbReference type="EMBL" id="OWK40496.1"/>
    </source>
</evidence>
<dbReference type="AlphaFoldDB" id="A0A225DSB4"/>
<feature type="compositionally biased region" description="Polar residues" evidence="4">
    <location>
        <begin position="1240"/>
        <end position="1257"/>
    </location>
</feature>
<dbReference type="Pfam" id="PF01839">
    <property type="entry name" value="FG-GAP"/>
    <property type="match status" value="1"/>
</dbReference>
<dbReference type="EMBL" id="NIDE01000008">
    <property type="protein sequence ID" value="OWK40496.1"/>
    <property type="molecule type" value="Genomic_DNA"/>
</dbReference>
<gene>
    <name evidence="7" type="ORF">FRUB_05415</name>
</gene>
<feature type="region of interest" description="Disordered" evidence="4">
    <location>
        <begin position="809"/>
        <end position="831"/>
    </location>
</feature>
<keyword evidence="8" id="KW-1185">Reference proteome</keyword>
<accession>A0A225DSB4</accession>
<evidence type="ECO:0000259" key="5">
    <source>
        <dbReference type="Pfam" id="PF19077"/>
    </source>
</evidence>
<dbReference type="InterPro" id="IPR044016">
    <property type="entry name" value="Big_13"/>
</dbReference>
<dbReference type="PANTHER" id="PTHR34677:SF3">
    <property type="entry name" value="BACTERIAL IG-LIKE DOMAIN-CONTAINING PROTEIN"/>
    <property type="match status" value="1"/>
</dbReference>
<protein>
    <submittedName>
        <fullName evidence="7">Alkaline phosphatase</fullName>
    </submittedName>
</protein>
<dbReference type="Pfam" id="PF19078">
    <property type="entry name" value="Big_12"/>
    <property type="match status" value="6"/>
</dbReference>
<evidence type="ECO:0000256" key="4">
    <source>
        <dbReference type="SAM" id="MobiDB-lite"/>
    </source>
</evidence>
<dbReference type="RefSeq" id="WP_088256402.1">
    <property type="nucleotide sequence ID" value="NZ_NIDE01000008.1"/>
</dbReference>
<evidence type="ECO:0000256" key="3">
    <source>
        <dbReference type="ARBA" id="ARBA00023180"/>
    </source>
</evidence>
<evidence type="ECO:0000256" key="2">
    <source>
        <dbReference type="ARBA" id="ARBA00022737"/>
    </source>
</evidence>
<evidence type="ECO:0000256" key="1">
    <source>
        <dbReference type="ARBA" id="ARBA00022729"/>
    </source>
</evidence>
<dbReference type="InterPro" id="IPR028994">
    <property type="entry name" value="Integrin_alpha_N"/>
</dbReference>
<feature type="domain" description="Bacterial Ig-like" evidence="6">
    <location>
        <begin position="1101"/>
        <end position="1189"/>
    </location>
</feature>
<feature type="domain" description="Bacterial Ig-like" evidence="6">
    <location>
        <begin position="914"/>
        <end position="995"/>
    </location>
</feature>
<name>A0A225DSB4_9BACT</name>
<feature type="domain" description="Bacterial Ig-like" evidence="6">
    <location>
        <begin position="1004"/>
        <end position="1097"/>
    </location>
</feature>
<keyword evidence="1" id="KW-0732">Signal</keyword>
<dbReference type="Gene3D" id="2.60.40.10">
    <property type="entry name" value="Immunoglobulins"/>
    <property type="match status" value="2"/>
</dbReference>
<keyword evidence="3" id="KW-0325">Glycoprotein</keyword>
<dbReference type="Pfam" id="PF19077">
    <property type="entry name" value="Big_13"/>
    <property type="match status" value="2"/>
</dbReference>
<proteinExistence type="predicted"/>
<sequence length="1265" mass="125343">MSLFFWKKLVMARMTEAAKRHRRALLTCESLESRTTPAAQQIIASSVGAGGAPIVHVFDAATGLEKFAVRAYEASFTGGVRVAVGDVDGDGVEDLITGAGPTGGAVVNVFSGVDGHLVRSFLAGDATNRGGVSVAAADFDGDGSADIVVGAIQDGRELVQVLRGTDGTVLQQYRPFDAAIEGVTVAAGDYNGDGTPDVIVGAGVGGAPRVTVLDGASGAVLLNTFVFESTARGGIQLAAGDLDGDGKVEVVAAPGAGGGPRVVAISGGSPDGGAVLHNFFGYDDSSIRNGVQVSVLDVNQDGHNDIVIANGQGQSPQLRAFDGQTLARLPDPQYPGLPFGTAAVITTNTVRPTAAVNTASADPTNASPIPFTVTFSEAVTGFTAGSVSVTNGFVTSFTPVSATTYTLGVTPAGQGTVSVSVPAGAATGSAGKPNTASNSVAVVFDSIAPELTVDSLTTNDVAPTLTGTVDDPTASVSVSVNGSTFAASVTGTTWAAVVPANLAEGTYAVQVAATDGAGNVGTANGTLVIDTTAPDATVSSTAPDSTNVSPIPFSVSFSEDVTGFSAAGLTVTNGVVTAFTSVSPRTYTFDVAPTGQGEVTVFVPGGVAVDAAGNGNTASNTLSRTFATGTIGLTANPLTTNNTVPTLTGSVDDPTAAVTVTVDGQTVAAVVTGTTWSATIPTPLPEGIYDVNVAASDAAGNTGAMVLAGGLVIDLTAPTATVSTTAADPTNAALIPFTVAFDKDVSGFGLEGLVVQNGTASDFVAVDARTYTFVVAPDGDGLVTVSVAADAATDAAGNGNAASNAVAVTSDRTAPTPTVSSPAPDSTSTNPIPFTVTFDEAVTGFTAAGVTVANGSVIGFATVDARTYTFDVVPAGPGDVTVSVAAGVAADAAGNDNVASNALTRTFTGTVTTAVISTPATDPTNLSLIPFTVTFADDVTGFDQTGLTVTNGDLSDFTAVDARTYTFNVAPAADGPVAIVVAAGAATDSGGHPTAASTFTITSDRTAPAATVATGAASPTNANPIPFTVTFSEDVTGFDETGLDVTNGTVSNFVAVVARTYTFDVAPAADGDVTVTVVAGAATDAAGNDNLASNTATVTSDTTAPTVAITTTELDPTAAALVPFTVTFSEDVTGFDETGLDVTNGTVSNFVAVDARTYTFDVAPVGDGLVTVSVPAGAATDVAGNQNVAGTFDITSERFAPSATVTSPAGLATNASPIPFVVTFSEDVTGFDETGLDVTNGRSRISSRSTPGRTRSMSPRAPRAT</sequence>
<evidence type="ECO:0000313" key="8">
    <source>
        <dbReference type="Proteomes" id="UP000214646"/>
    </source>
</evidence>
<feature type="domain" description="Bacterial Ig-like" evidence="6">
    <location>
        <begin position="714"/>
        <end position="806"/>
    </location>
</feature>
<dbReference type="Proteomes" id="UP000214646">
    <property type="component" value="Unassembled WGS sequence"/>
</dbReference>